<feature type="active site" description="Proton donor" evidence="5">
    <location>
        <position position="109"/>
    </location>
</feature>
<dbReference type="Proteomes" id="UP001140949">
    <property type="component" value="Unassembled WGS sequence"/>
</dbReference>
<dbReference type="EC" id="2.4.1.207" evidence="6"/>
<dbReference type="Pfam" id="PF00722">
    <property type="entry name" value="Glyco_hydro_16"/>
    <property type="match status" value="1"/>
</dbReference>
<evidence type="ECO:0000256" key="3">
    <source>
        <dbReference type="ARBA" id="ARBA00023157"/>
    </source>
</evidence>
<dbReference type="GO" id="GO:0016762">
    <property type="term" value="F:xyloglucan:xyloglucosyl transferase activity"/>
    <property type="evidence" value="ECO:0007669"/>
    <property type="project" value="UniProtKB-EC"/>
</dbReference>
<reference evidence="8" key="2">
    <citation type="submission" date="2023-04" db="EMBL/GenBank/DDBJ databases">
        <authorList>
            <person name="Bruccoleri R.E."/>
            <person name="Oakeley E.J."/>
            <person name="Faust A.-M."/>
            <person name="Dessus-Babus S."/>
            <person name="Altorfer M."/>
            <person name="Burckhardt D."/>
            <person name="Oertli M."/>
            <person name="Naumann U."/>
            <person name="Petersen F."/>
            <person name="Wong J."/>
        </authorList>
    </citation>
    <scope>NUCLEOTIDE SEQUENCE</scope>
    <source>
        <strain evidence="8">GSM-AAB239-AS_SAM_17_03QT</strain>
        <tissue evidence="8">Leaf</tissue>
    </source>
</reference>
<comment type="similarity">
    <text evidence="6">Belongs to the glycosyl hydrolase 16 family.</text>
</comment>
<dbReference type="InterPro" id="IPR044791">
    <property type="entry name" value="Beta-glucanase/XTH"/>
</dbReference>
<dbReference type="AlphaFoldDB" id="A0AAX6DT77"/>
<name>A0AAX6DT77_IRIPA</name>
<keyword evidence="6" id="KW-0134">Cell wall</keyword>
<evidence type="ECO:0000256" key="5">
    <source>
        <dbReference type="PIRSR" id="PIRSR005604-1"/>
    </source>
</evidence>
<evidence type="ECO:0000313" key="8">
    <source>
        <dbReference type="EMBL" id="KAJ6795000.1"/>
    </source>
</evidence>
<keyword evidence="1 6" id="KW-0808">Transferase</keyword>
<dbReference type="GO" id="GO:0042546">
    <property type="term" value="P:cell wall biogenesis"/>
    <property type="evidence" value="ECO:0007669"/>
    <property type="project" value="InterPro"/>
</dbReference>
<gene>
    <name evidence="8" type="ORF">M6B38_228830</name>
</gene>
<protein>
    <recommendedName>
        <fullName evidence="6">Xyloglucan endotransglucosylase/hydrolase</fullName>
        <ecNumber evidence="6">2.4.1.207</ecNumber>
    </recommendedName>
</protein>
<keyword evidence="6" id="KW-0732">Signal</keyword>
<accession>A0AAX6DT77</accession>
<evidence type="ECO:0000256" key="4">
    <source>
        <dbReference type="ARBA" id="ARBA00023295"/>
    </source>
</evidence>
<evidence type="ECO:0000313" key="9">
    <source>
        <dbReference type="Proteomes" id="UP001140949"/>
    </source>
</evidence>
<keyword evidence="2 6" id="KW-0378">Hydrolase</keyword>
<comment type="caution">
    <text evidence="8">The sequence shown here is derived from an EMBL/GenBank/DDBJ whole genome shotgun (WGS) entry which is preliminary data.</text>
</comment>
<keyword evidence="4 6" id="KW-0326">Glycosidase</keyword>
<dbReference type="GO" id="GO:0010411">
    <property type="term" value="P:xyloglucan metabolic process"/>
    <property type="evidence" value="ECO:0007669"/>
    <property type="project" value="InterPro"/>
</dbReference>
<keyword evidence="3" id="KW-1015">Disulfide bond</keyword>
<keyword evidence="6" id="KW-0052">Apoplast</keyword>
<reference evidence="8" key="1">
    <citation type="journal article" date="2023" name="GigaByte">
        <title>Genome assembly of the bearded iris, Iris pallida Lam.</title>
        <authorList>
            <person name="Bruccoleri R.E."/>
            <person name="Oakeley E.J."/>
            <person name="Faust A.M.E."/>
            <person name="Altorfer M."/>
            <person name="Dessus-Babus S."/>
            <person name="Burckhardt D."/>
            <person name="Oertli M."/>
            <person name="Naumann U."/>
            <person name="Petersen F."/>
            <person name="Wong J."/>
        </authorList>
    </citation>
    <scope>NUCLEOTIDE SEQUENCE</scope>
    <source>
        <strain evidence="8">GSM-AAB239-AS_SAM_17_03QT</strain>
    </source>
</reference>
<dbReference type="FunFam" id="2.60.120.200:FF:000025">
    <property type="entry name" value="Xyloglucan endotransglucosylase/hydrolase"/>
    <property type="match status" value="1"/>
</dbReference>
<dbReference type="InterPro" id="IPR010713">
    <property type="entry name" value="XET_C"/>
</dbReference>
<dbReference type="GO" id="GO:0048046">
    <property type="term" value="C:apoplast"/>
    <property type="evidence" value="ECO:0007669"/>
    <property type="project" value="UniProtKB-SubCell"/>
</dbReference>
<feature type="domain" description="GH16" evidence="7">
    <location>
        <begin position="15"/>
        <end position="219"/>
    </location>
</feature>
<dbReference type="InterPro" id="IPR000757">
    <property type="entry name" value="Beta-glucanase-like"/>
</dbReference>
<keyword evidence="6" id="KW-0964">Secreted</keyword>
<comment type="function">
    <text evidence="6">Catalyzes xyloglucan endohydrolysis (XEH) and/or endotransglycosylation (XET). Cleaves and religates xyloglucan polymers, an essential constituent of the primary cell wall, and thereby participates in cell wall construction of growing tissues.</text>
</comment>
<comment type="subcellular location">
    <subcellularLocation>
        <location evidence="6">Secreted</location>
        <location evidence="6">Cell wall</location>
    </subcellularLocation>
    <subcellularLocation>
        <location evidence="6">Secreted</location>
        <location evidence="6">Extracellular space</location>
        <location evidence="6">Apoplast</location>
    </subcellularLocation>
</comment>
<dbReference type="PIRSF" id="PIRSF005604">
    <property type="entry name" value="XET"/>
    <property type="match status" value="1"/>
</dbReference>
<sequence length="291" mass="32675">MASFLIFGLLFSIVHEFGSVVASEVLHDQTGFDQNYVITWGQDHVKNNGRGEVQLFMDKSSGCGFGSRQSYSSGLFRLSIKTPSKNSAGVVTAFYLSSNTSNHDELDFEFLGNREGKPITLQTNVFANGHGNREERINLHWFDPSDGFHDYKVLWNPYHTVFFIDDIPIRIFKNLTSKAVEYPSQPMRILVSLWNGEDWATDGGRTKIDWSNAPFVAQFQGFDVDGCASDGSGGGHSCSSSSSSGSWWNDGKYKALTPEQESAYRKIRQYMTYDYCSDKGRFPKLPPECPQ</sequence>
<evidence type="ECO:0000256" key="1">
    <source>
        <dbReference type="ARBA" id="ARBA00022679"/>
    </source>
</evidence>
<feature type="signal peptide" evidence="6">
    <location>
        <begin position="1"/>
        <end position="22"/>
    </location>
</feature>
<evidence type="ECO:0000256" key="6">
    <source>
        <dbReference type="RuleBase" id="RU361120"/>
    </source>
</evidence>
<keyword evidence="9" id="KW-1185">Reference proteome</keyword>
<dbReference type="EMBL" id="JANAVB010042020">
    <property type="protein sequence ID" value="KAJ6795000.1"/>
    <property type="molecule type" value="Genomic_DNA"/>
</dbReference>
<dbReference type="InterPro" id="IPR013320">
    <property type="entry name" value="ConA-like_dom_sf"/>
</dbReference>
<keyword evidence="6" id="KW-0961">Cell wall biogenesis/degradation</keyword>
<feature type="chain" id="PRO_5043091377" description="Xyloglucan endotransglucosylase/hydrolase" evidence="6">
    <location>
        <begin position="23"/>
        <end position="291"/>
    </location>
</feature>
<organism evidence="8 9">
    <name type="scientific">Iris pallida</name>
    <name type="common">Sweet iris</name>
    <dbReference type="NCBI Taxonomy" id="29817"/>
    <lineage>
        <taxon>Eukaryota</taxon>
        <taxon>Viridiplantae</taxon>
        <taxon>Streptophyta</taxon>
        <taxon>Embryophyta</taxon>
        <taxon>Tracheophyta</taxon>
        <taxon>Spermatophyta</taxon>
        <taxon>Magnoliopsida</taxon>
        <taxon>Liliopsida</taxon>
        <taxon>Asparagales</taxon>
        <taxon>Iridaceae</taxon>
        <taxon>Iridoideae</taxon>
        <taxon>Irideae</taxon>
        <taxon>Iris</taxon>
    </lineage>
</organism>
<dbReference type="CDD" id="cd02176">
    <property type="entry name" value="GH16_XET"/>
    <property type="match status" value="1"/>
</dbReference>
<dbReference type="SUPFAM" id="SSF49899">
    <property type="entry name" value="Concanavalin A-like lectins/glucanases"/>
    <property type="match status" value="1"/>
</dbReference>
<evidence type="ECO:0000259" key="7">
    <source>
        <dbReference type="PROSITE" id="PS51762"/>
    </source>
</evidence>
<dbReference type="GO" id="GO:0071555">
    <property type="term" value="P:cell wall organization"/>
    <property type="evidence" value="ECO:0007669"/>
    <property type="project" value="UniProtKB-KW"/>
</dbReference>
<comment type="PTM">
    <text evidence="6">Contains at least one intrachain disulfide bond essential for its enzymatic activity.</text>
</comment>
<evidence type="ECO:0000256" key="2">
    <source>
        <dbReference type="ARBA" id="ARBA00022801"/>
    </source>
</evidence>
<dbReference type="Pfam" id="PF06955">
    <property type="entry name" value="XET_C"/>
    <property type="match status" value="1"/>
</dbReference>
<proteinExistence type="inferred from homology"/>
<dbReference type="Gene3D" id="2.60.120.200">
    <property type="match status" value="1"/>
</dbReference>
<feature type="active site" description="Nucleophile" evidence="5">
    <location>
        <position position="105"/>
    </location>
</feature>
<dbReference type="GO" id="GO:0004553">
    <property type="term" value="F:hydrolase activity, hydrolyzing O-glycosyl compounds"/>
    <property type="evidence" value="ECO:0007669"/>
    <property type="project" value="InterPro"/>
</dbReference>
<dbReference type="InterPro" id="IPR016455">
    <property type="entry name" value="XTH"/>
</dbReference>
<dbReference type="PANTHER" id="PTHR31062">
    <property type="entry name" value="XYLOGLUCAN ENDOTRANSGLUCOSYLASE/HYDROLASE PROTEIN 8-RELATED"/>
    <property type="match status" value="1"/>
</dbReference>
<dbReference type="PROSITE" id="PS51762">
    <property type="entry name" value="GH16_2"/>
    <property type="match status" value="1"/>
</dbReference>